<feature type="domain" description="S1 motif" evidence="17">
    <location>
        <begin position="39"/>
        <end position="118"/>
    </location>
</feature>
<evidence type="ECO:0000256" key="10">
    <source>
        <dbReference type="ARBA" id="ARBA00022759"/>
    </source>
</evidence>
<feature type="binding site" evidence="15">
    <location>
        <position position="402"/>
    </location>
    <ligand>
        <name>Zn(2+)</name>
        <dbReference type="ChEBI" id="CHEBI:29105"/>
        <note>ligand shared between dimeric partners</note>
    </ligand>
</feature>
<keyword evidence="10 15" id="KW-0255">Endonuclease</keyword>
<dbReference type="InterPro" id="IPR004659">
    <property type="entry name" value="RNase_E/G"/>
</dbReference>
<evidence type="ECO:0000256" key="8">
    <source>
        <dbReference type="ARBA" id="ARBA00022723"/>
    </source>
</evidence>
<keyword evidence="2 15" id="KW-1003">Cell membrane</keyword>
<dbReference type="PANTHER" id="PTHR30001:SF1">
    <property type="entry name" value="RIBONUCLEASE E_G-LIKE PROTEIN, CHLOROPLASTIC"/>
    <property type="match status" value="1"/>
</dbReference>
<dbReference type="GO" id="GO:0000287">
    <property type="term" value="F:magnesium ion binding"/>
    <property type="evidence" value="ECO:0007669"/>
    <property type="project" value="UniProtKB-UniRule"/>
</dbReference>
<dbReference type="InterPro" id="IPR028878">
    <property type="entry name" value="RNase_E"/>
</dbReference>
<name>A0A7W2EGF4_9BURK</name>
<comment type="catalytic activity">
    <reaction evidence="15">
        <text>Endonucleolytic cleavage of single-stranded RNA in A- and U-rich regions.</text>
        <dbReference type="EC" id="3.1.26.12"/>
    </reaction>
</comment>
<dbReference type="Gene3D" id="3.40.1260.20">
    <property type="entry name" value="Ribonuclease E, catalytic domain"/>
    <property type="match status" value="1"/>
</dbReference>
<evidence type="ECO:0000256" key="9">
    <source>
        <dbReference type="ARBA" id="ARBA00022730"/>
    </source>
</evidence>
<dbReference type="HAMAP" id="MF_00970">
    <property type="entry name" value="RNase_E"/>
    <property type="match status" value="1"/>
</dbReference>
<dbReference type="GO" id="GO:0019843">
    <property type="term" value="F:rRNA binding"/>
    <property type="evidence" value="ECO:0007669"/>
    <property type="project" value="UniProtKB-KW"/>
</dbReference>
<dbReference type="CDD" id="cd04453">
    <property type="entry name" value="S1_RNase_E"/>
    <property type="match status" value="1"/>
</dbReference>
<dbReference type="InterPro" id="IPR012340">
    <property type="entry name" value="NA-bd_OB-fold"/>
</dbReference>
<feature type="compositionally biased region" description="Basic and acidic residues" evidence="16">
    <location>
        <begin position="614"/>
        <end position="634"/>
    </location>
</feature>
<evidence type="ECO:0000256" key="14">
    <source>
        <dbReference type="ARBA" id="ARBA00023136"/>
    </source>
</evidence>
<dbReference type="GO" id="GO:0006364">
    <property type="term" value="P:rRNA processing"/>
    <property type="evidence" value="ECO:0007669"/>
    <property type="project" value="UniProtKB-UniRule"/>
</dbReference>
<feature type="compositionally biased region" description="Low complexity" evidence="16">
    <location>
        <begin position="763"/>
        <end position="774"/>
    </location>
</feature>
<evidence type="ECO:0000256" key="13">
    <source>
        <dbReference type="ARBA" id="ARBA00022884"/>
    </source>
</evidence>
<comment type="cofactor">
    <cofactor evidence="15">
        <name>Mg(2+)</name>
        <dbReference type="ChEBI" id="CHEBI:18420"/>
    </cofactor>
    <text evidence="15">Binds 1 Mg(2+) ion per subunit.</text>
</comment>
<dbReference type="Pfam" id="PF20833">
    <property type="entry name" value="RNase_E_G_Thio"/>
    <property type="match status" value="1"/>
</dbReference>
<gene>
    <name evidence="15" type="primary">rne</name>
    <name evidence="18" type="ORF">H3H36_09005</name>
</gene>
<comment type="similarity">
    <text evidence="15">Belongs to the RNase E/G family. RNase E subfamily.</text>
</comment>
<keyword evidence="19" id="KW-1185">Reference proteome</keyword>
<dbReference type="InterPro" id="IPR003029">
    <property type="entry name" value="S1_domain"/>
</dbReference>
<comment type="subcellular location">
    <subcellularLocation>
        <location evidence="15">Cytoplasm</location>
    </subcellularLocation>
    <subcellularLocation>
        <location evidence="15">Cell inner membrane</location>
        <topology evidence="15">Peripheral membrane protein</topology>
        <orientation evidence="15">Cytoplasmic side</orientation>
    </subcellularLocation>
</comment>
<dbReference type="Gene3D" id="2.40.50.140">
    <property type="entry name" value="Nucleic acid-binding proteins"/>
    <property type="match status" value="1"/>
</dbReference>
<evidence type="ECO:0000256" key="1">
    <source>
        <dbReference type="ARBA" id="ARBA00005663"/>
    </source>
</evidence>
<dbReference type="GO" id="GO:0000049">
    <property type="term" value="F:tRNA binding"/>
    <property type="evidence" value="ECO:0007669"/>
    <property type="project" value="UniProtKB-KW"/>
</dbReference>
<dbReference type="InterPro" id="IPR019307">
    <property type="entry name" value="RNA-bd_AU-1/RNase_E/G"/>
</dbReference>
<dbReference type="AlphaFoldDB" id="A0A7W2EGF4"/>
<dbReference type="Pfam" id="PF10150">
    <property type="entry name" value="RNase_E_G"/>
    <property type="match status" value="1"/>
</dbReference>
<feature type="region of interest" description="Disordered" evidence="16">
    <location>
        <begin position="592"/>
        <end position="698"/>
    </location>
</feature>
<accession>A0A7W2EGF4</accession>
<evidence type="ECO:0000256" key="15">
    <source>
        <dbReference type="HAMAP-Rule" id="MF_00970"/>
    </source>
</evidence>
<dbReference type="GO" id="GO:0005737">
    <property type="term" value="C:cytoplasm"/>
    <property type="evidence" value="ECO:0007669"/>
    <property type="project" value="UniProtKB-SubCell"/>
</dbReference>
<evidence type="ECO:0000313" key="19">
    <source>
        <dbReference type="Proteomes" id="UP000566711"/>
    </source>
</evidence>
<comment type="cofactor">
    <cofactor evidence="15">
        <name>Zn(2+)</name>
        <dbReference type="ChEBI" id="CHEBI:29105"/>
    </cofactor>
    <text evidence="15">Binds 2 Zn(2+) ions per homotetramer.</text>
</comment>
<proteinExistence type="inferred from homology"/>
<dbReference type="EC" id="3.1.26.12" evidence="15"/>
<evidence type="ECO:0000256" key="11">
    <source>
        <dbReference type="ARBA" id="ARBA00022801"/>
    </source>
</evidence>
<feature type="compositionally biased region" description="Acidic residues" evidence="16">
    <location>
        <begin position="730"/>
        <end position="739"/>
    </location>
</feature>
<keyword evidence="14 15" id="KW-0472">Membrane</keyword>
<feature type="region of interest" description="Required for zinc-mediated homotetramerization and catalytic activity" evidence="15">
    <location>
        <begin position="402"/>
        <end position="405"/>
    </location>
</feature>
<evidence type="ECO:0000256" key="16">
    <source>
        <dbReference type="SAM" id="MobiDB-lite"/>
    </source>
</evidence>
<evidence type="ECO:0000313" key="18">
    <source>
        <dbReference type="EMBL" id="MBA5605497.1"/>
    </source>
</evidence>
<comment type="caution">
    <text evidence="18">The sequence shown here is derived from an EMBL/GenBank/DDBJ whole genome shotgun (WGS) entry which is preliminary data.</text>
</comment>
<dbReference type="SUPFAM" id="SSF50249">
    <property type="entry name" value="Nucleic acid-binding proteins"/>
    <property type="match status" value="1"/>
</dbReference>
<dbReference type="PROSITE" id="PS50126">
    <property type="entry name" value="S1"/>
    <property type="match status" value="1"/>
</dbReference>
<dbReference type="EMBL" id="JACEZS010000006">
    <property type="protein sequence ID" value="MBA5605497.1"/>
    <property type="molecule type" value="Genomic_DNA"/>
</dbReference>
<keyword evidence="6 15" id="KW-0819">tRNA processing</keyword>
<feature type="region of interest" description="Disordered" evidence="16">
    <location>
        <begin position="718"/>
        <end position="774"/>
    </location>
</feature>
<keyword evidence="7 15" id="KW-0540">Nuclease</keyword>
<dbReference type="GO" id="GO:0009898">
    <property type="term" value="C:cytoplasmic side of plasma membrane"/>
    <property type="evidence" value="ECO:0007669"/>
    <property type="project" value="UniProtKB-UniRule"/>
</dbReference>
<keyword evidence="8 15" id="KW-0479">Metal-binding</keyword>
<keyword evidence="4 15" id="KW-0997">Cell inner membrane</keyword>
<dbReference type="GO" id="GO:0006402">
    <property type="term" value="P:mRNA catabolic process"/>
    <property type="evidence" value="ECO:0007669"/>
    <property type="project" value="UniProtKB-UniRule"/>
</dbReference>
<dbReference type="GO" id="GO:0008033">
    <property type="term" value="P:tRNA processing"/>
    <property type="evidence" value="ECO:0007669"/>
    <property type="project" value="UniProtKB-UniRule"/>
</dbReference>
<feature type="binding site" evidence="15">
    <location>
        <position position="301"/>
    </location>
    <ligand>
        <name>Mg(2+)</name>
        <dbReference type="ChEBI" id="CHEBI:18420"/>
        <note>catalytic</note>
    </ligand>
</feature>
<feature type="compositionally biased region" description="Basic residues" evidence="16">
    <location>
        <begin position="744"/>
        <end position="755"/>
    </location>
</feature>
<keyword evidence="9 15" id="KW-0699">rRNA-binding</keyword>
<evidence type="ECO:0000256" key="3">
    <source>
        <dbReference type="ARBA" id="ARBA00022490"/>
    </source>
</evidence>
<dbReference type="GO" id="GO:0008995">
    <property type="term" value="F:ribonuclease E activity"/>
    <property type="evidence" value="ECO:0007669"/>
    <property type="project" value="UniProtKB-EC"/>
</dbReference>
<dbReference type="InterPro" id="IPR048583">
    <property type="entry name" value="RNase_E_G_thioredoxin-like"/>
</dbReference>
<comment type="similarity">
    <text evidence="1">Belongs to the RNase E/G family. RNase G subfamily.</text>
</comment>
<organism evidence="18 19">
    <name type="scientific">Rugamonas fusca</name>
    <dbReference type="NCBI Taxonomy" id="2758568"/>
    <lineage>
        <taxon>Bacteria</taxon>
        <taxon>Pseudomonadati</taxon>
        <taxon>Pseudomonadota</taxon>
        <taxon>Betaproteobacteria</taxon>
        <taxon>Burkholderiales</taxon>
        <taxon>Oxalobacteraceae</taxon>
        <taxon>Telluria group</taxon>
        <taxon>Rugamonas</taxon>
    </lineage>
</organism>
<keyword evidence="15" id="KW-0820">tRNA-binding</keyword>
<feature type="binding site" evidence="15">
    <location>
        <position position="344"/>
    </location>
    <ligand>
        <name>Mg(2+)</name>
        <dbReference type="ChEBI" id="CHEBI:18420"/>
        <note>catalytic</note>
    </ligand>
</feature>
<comment type="subunit">
    <text evidence="15">Homotetramer formed by a dimer of dimers.</text>
</comment>
<dbReference type="NCBIfam" id="TIGR00757">
    <property type="entry name" value="RNaseEG"/>
    <property type="match status" value="1"/>
</dbReference>
<evidence type="ECO:0000256" key="4">
    <source>
        <dbReference type="ARBA" id="ARBA00022519"/>
    </source>
</evidence>
<sequence>MKRMLFNATQQEELRVAIVDGQKLIDIDIETAGREQRKSNIYKGVITRIEPSLEACFVSYGEDRHGFLPFKEVARTYFREGVDVRNASVKEALREGQEIMVQVEKEERGNKGAALTSFVSLAGRYLVLMPNNPRGGGVSRRVEGEERQELRETMDKLDLPPGMSVIARTAGIGRNVEELQWDLNYLMQLWRAIEGAGKSASGAFLIYQESSLVIRAIRDYFQPDIGEILIDTDEIYEQAHQFMSHVMPDMVHRVKRYSDDVPLFSRFQIEHQIETAYSRTVPLPSGGAIVIDHTEALVSVDVNSARATRGSDIETTAFNTNCEAAEEVARQLRLRDLGGLIVIDFIDMEVAKNQREVEQRLKDALHHDRARVQMGKISRFGLMELSRQRLRPSLSEGSHVTCPRCSGTGHIRDTESSALQVLRIIQEEAMKENSATIHVQVPVDVAAFLLNEKRGEVLKIENRHRIAVILIPNKHLDTPHYKLERIKHDDPRLEDSQASYTLAEQAETDMAYSKRQKEEAKPRQEAVVKTITPEQPAPMVERTAKPAEPVKAAAPAQPVAEPGFFEKLLSFFRAKPAAPVMPVAPTIVVKPVPTDRGERNARGPRGRSRNGKPGARERDEREPGARPGQEEGAKATDNGRPARPPRPPREGREPRENQAAEGQRERGERGERAERPPRPPREPRGEKPQVTEAKAEELALTAAAAPVAAGTGPVVEATAILKTAPQTGPEGEEVDAVEGEEPRRRRRRGGRNRNRREREAGEGMEAGANEGEAPVVTFTVAPEVTAEAATTAAPVADTAPAVQAAAPAAAEPAAPEAAVVETAAPVAQATPVVEAAPAAAPVAEVVPAAAAPAAVVEAAVAVEVEAEAAAPVAADVAEVAAATAVEVTAPAAVAPAAPAEAIVAAPAAEAVVAAPVAPAAPVAAPAPVAAAPAAPIDLQAVLGSAGLTLAATDPAKLRAAQEAAAKVVAPVRVPRERKPLPPQVDEPLVQIDTRR</sequence>
<dbReference type="RefSeq" id="WP_182216462.1">
    <property type="nucleotide sequence ID" value="NZ_JACEZS010000006.1"/>
</dbReference>
<feature type="region of interest" description="Disordered" evidence="16">
    <location>
        <begin position="970"/>
        <end position="995"/>
    </location>
</feature>
<evidence type="ECO:0000259" key="17">
    <source>
        <dbReference type="PROSITE" id="PS50126"/>
    </source>
</evidence>
<keyword evidence="11 15" id="KW-0378">Hydrolase</keyword>
<dbReference type="GO" id="GO:0008270">
    <property type="term" value="F:zinc ion binding"/>
    <property type="evidence" value="ECO:0007669"/>
    <property type="project" value="UniProtKB-UniRule"/>
</dbReference>
<dbReference type="PANTHER" id="PTHR30001">
    <property type="entry name" value="RIBONUCLEASE"/>
    <property type="match status" value="1"/>
</dbReference>
<feature type="binding site" evidence="15">
    <location>
        <position position="405"/>
    </location>
    <ligand>
        <name>Zn(2+)</name>
        <dbReference type="ChEBI" id="CHEBI:29105"/>
        <note>ligand shared between dimeric partners</note>
    </ligand>
</feature>
<keyword evidence="5 15" id="KW-0698">rRNA processing</keyword>
<dbReference type="Pfam" id="PF00575">
    <property type="entry name" value="S1"/>
    <property type="match status" value="1"/>
</dbReference>
<keyword evidence="12 15" id="KW-0460">Magnesium</keyword>
<evidence type="ECO:0000256" key="12">
    <source>
        <dbReference type="ARBA" id="ARBA00022842"/>
    </source>
</evidence>
<evidence type="ECO:0000256" key="6">
    <source>
        <dbReference type="ARBA" id="ARBA00022694"/>
    </source>
</evidence>
<evidence type="ECO:0000256" key="7">
    <source>
        <dbReference type="ARBA" id="ARBA00022722"/>
    </source>
</evidence>
<protein>
    <recommendedName>
        <fullName evidence="15">Ribonuclease E</fullName>
        <shortName evidence="15">RNase E</shortName>
        <ecNumber evidence="15">3.1.26.12</ecNumber>
    </recommendedName>
</protein>
<feature type="compositionally biased region" description="Basic and acidic residues" evidence="16">
    <location>
        <begin position="647"/>
        <end position="697"/>
    </location>
</feature>
<keyword evidence="3 15" id="KW-0963">Cytoplasm</keyword>
<keyword evidence="15" id="KW-0862">Zinc</keyword>
<keyword evidence="13 15" id="KW-0694">RNA-binding</keyword>
<reference evidence="18 19" key="1">
    <citation type="submission" date="2020-07" db="EMBL/GenBank/DDBJ databases">
        <title>Novel species isolated from subtropical streams in China.</title>
        <authorList>
            <person name="Lu H."/>
        </authorList>
    </citation>
    <scope>NUCLEOTIDE SEQUENCE [LARGE SCALE GENOMIC DNA]</scope>
    <source>
        <strain evidence="18 19">FT3S</strain>
    </source>
</reference>
<evidence type="ECO:0000256" key="2">
    <source>
        <dbReference type="ARBA" id="ARBA00022475"/>
    </source>
</evidence>
<dbReference type="Proteomes" id="UP000566711">
    <property type="component" value="Unassembled WGS sequence"/>
</dbReference>
<dbReference type="SMART" id="SM00316">
    <property type="entry name" value="S1"/>
    <property type="match status" value="1"/>
</dbReference>
<comment type="function">
    <text evidence="15">Endoribonuclease that plays a central role in RNA processing and decay. Required for the maturation of 5S and 16S rRNAs and the majority of tRNAs. Also involved in the degradation of most mRNAs.</text>
</comment>
<evidence type="ECO:0000256" key="5">
    <source>
        <dbReference type="ARBA" id="ARBA00022552"/>
    </source>
</evidence>